<evidence type="ECO:0000313" key="2">
    <source>
        <dbReference type="Proteomes" id="UP001159405"/>
    </source>
</evidence>
<dbReference type="PANTHER" id="PTHR47018">
    <property type="entry name" value="CXC DOMAIN-CONTAINING PROTEIN-RELATED"/>
    <property type="match status" value="1"/>
</dbReference>
<evidence type="ECO:0000313" key="1">
    <source>
        <dbReference type="EMBL" id="CAH3138615.1"/>
    </source>
</evidence>
<keyword evidence="2" id="KW-1185">Reference proteome</keyword>
<dbReference type="Proteomes" id="UP001159405">
    <property type="component" value="Unassembled WGS sequence"/>
</dbReference>
<protein>
    <submittedName>
        <fullName evidence="1">Uncharacterized protein</fullName>
    </submittedName>
</protein>
<dbReference type="PANTHER" id="PTHR47018:SF3">
    <property type="entry name" value="MYCBP-ASSOCIATED PROTEIN"/>
    <property type="match status" value="1"/>
</dbReference>
<organism evidence="1 2">
    <name type="scientific">Porites lobata</name>
    <dbReference type="NCBI Taxonomy" id="104759"/>
    <lineage>
        <taxon>Eukaryota</taxon>
        <taxon>Metazoa</taxon>
        <taxon>Cnidaria</taxon>
        <taxon>Anthozoa</taxon>
        <taxon>Hexacorallia</taxon>
        <taxon>Scleractinia</taxon>
        <taxon>Fungiina</taxon>
        <taxon>Poritidae</taxon>
        <taxon>Porites</taxon>
    </lineage>
</organism>
<sequence length="412" mass="47451">MSTVFEILNQSLKIKETLKLQAIVVVFDQALYGKATEIKWKHTERFQSIVLRMGVFHTICTFLGIIGKRFQDAGLKDICIESGVITEGSVCGVLEGRRYNRAVRFHKLMYEAFMRMAWTGFENWLTENQQSKKRAVYDAVNGLASLYDKICDTEFQDKLKSQSFVVLTDLYDQYMDYLRYKNGNLSQFWVSYLDMMEILLGLQRASREGDWKLHLSCVRNMVPWCFAYDNINYARYFLANVYLSSYLSDMAHLENDHPSVLEYLESGGFAVQIGESNPFGKIPVDQACEETVDRDTKTPGGTKGFSLKPQAVSKYYLVAEYRSIFMRNLKDMLQLNTSSCLHNDLQKTRISRDESDVKSLLSILDSWINPFAIEKQDLVCLSTGWQPNKSKKIFSRLTILVRELTAASVNRD</sequence>
<gene>
    <name evidence="1" type="ORF">PLOB_00040234</name>
</gene>
<name>A0ABN8P9B2_9CNID</name>
<reference evidence="1 2" key="1">
    <citation type="submission" date="2022-05" db="EMBL/GenBank/DDBJ databases">
        <authorList>
            <consortium name="Genoscope - CEA"/>
            <person name="William W."/>
        </authorList>
    </citation>
    <scope>NUCLEOTIDE SEQUENCE [LARGE SCALE GENOMIC DNA]</scope>
</reference>
<accession>A0ABN8P9B2</accession>
<comment type="caution">
    <text evidence="1">The sequence shown here is derived from an EMBL/GenBank/DDBJ whole genome shotgun (WGS) entry which is preliminary data.</text>
</comment>
<dbReference type="EMBL" id="CALNXK010000061">
    <property type="protein sequence ID" value="CAH3138615.1"/>
    <property type="molecule type" value="Genomic_DNA"/>
</dbReference>
<proteinExistence type="predicted"/>